<feature type="domain" description="Cyclic nucleotide-binding" evidence="1">
    <location>
        <begin position="30"/>
        <end position="116"/>
    </location>
</feature>
<dbReference type="InterPro" id="IPR018490">
    <property type="entry name" value="cNMP-bd_dom_sf"/>
</dbReference>
<evidence type="ECO:0000259" key="1">
    <source>
        <dbReference type="Pfam" id="PF00027"/>
    </source>
</evidence>
<dbReference type="InterPro" id="IPR014710">
    <property type="entry name" value="RmlC-like_jellyroll"/>
</dbReference>
<name>A0A5C6LUI9_9BACT</name>
<dbReference type="Gene3D" id="2.60.120.10">
    <property type="entry name" value="Jelly Rolls"/>
    <property type="match status" value="1"/>
</dbReference>
<dbReference type="CDD" id="cd00038">
    <property type="entry name" value="CAP_ED"/>
    <property type="match status" value="1"/>
</dbReference>
<evidence type="ECO:0000313" key="2">
    <source>
        <dbReference type="EMBL" id="TWV99125.1"/>
    </source>
</evidence>
<gene>
    <name evidence="2" type="ORF">FEF09_17775</name>
</gene>
<accession>A0A5C6LUI9</accession>
<organism evidence="2 3">
    <name type="scientific">Chitinophaga pinensis</name>
    <dbReference type="NCBI Taxonomy" id="79329"/>
    <lineage>
        <taxon>Bacteria</taxon>
        <taxon>Pseudomonadati</taxon>
        <taxon>Bacteroidota</taxon>
        <taxon>Chitinophagia</taxon>
        <taxon>Chitinophagales</taxon>
        <taxon>Chitinophagaceae</taxon>
        <taxon>Chitinophaga</taxon>
    </lineage>
</organism>
<comment type="caution">
    <text evidence="2">The sequence shown here is derived from an EMBL/GenBank/DDBJ whole genome shotgun (WGS) entry which is preliminary data.</text>
</comment>
<evidence type="ECO:0000313" key="3">
    <source>
        <dbReference type="Proteomes" id="UP000318815"/>
    </source>
</evidence>
<dbReference type="SUPFAM" id="SSF51206">
    <property type="entry name" value="cAMP-binding domain-like"/>
    <property type="match status" value="1"/>
</dbReference>
<dbReference type="Proteomes" id="UP000318815">
    <property type="component" value="Unassembled WGS sequence"/>
</dbReference>
<dbReference type="InterPro" id="IPR000595">
    <property type="entry name" value="cNMP-bd_dom"/>
</dbReference>
<dbReference type="AlphaFoldDB" id="A0A5C6LUI9"/>
<keyword evidence="3" id="KW-1185">Reference proteome</keyword>
<dbReference type="EMBL" id="VOHS01000018">
    <property type="protein sequence ID" value="TWV99125.1"/>
    <property type="molecule type" value="Genomic_DNA"/>
</dbReference>
<dbReference type="OrthoDB" id="9152304at2"/>
<dbReference type="RefSeq" id="WP_146306361.1">
    <property type="nucleotide sequence ID" value="NZ_VOHS01000018.1"/>
</dbReference>
<dbReference type="Pfam" id="PF00027">
    <property type="entry name" value="cNMP_binding"/>
    <property type="match status" value="1"/>
</dbReference>
<sequence length="197" mass="23132">MFDTFEAYITAKGQFSKEELQLMRSLAIVKKYRKRQLLLKEGEICQYKMFITKGLLKTYCLKNDGTEHIMRFAPENTWTTDHESFSRQVPSKCNIEALEPTEVLLWTQDSLNRIMQAVPAFKTYLDALISNTLNSSYERILMNISYTSEEKYHDFVSTFPDIFRRVPLHMVASYLGVSRETLSRIRHAQLKQQKLEP</sequence>
<proteinExistence type="predicted"/>
<protein>
    <submittedName>
        <fullName evidence="2">Crp/Fnr family transcriptional regulator</fullName>
    </submittedName>
</protein>
<reference evidence="2 3" key="1">
    <citation type="submission" date="2019-08" db="EMBL/GenBank/DDBJ databases">
        <title>Whole genome sequencing of chitin degrading bacteria Chitinophaga pinensis YS16.</title>
        <authorList>
            <person name="Singh R.P."/>
            <person name="Manchanda G."/>
            <person name="Maurya I.K."/>
            <person name="Joshi N.K."/>
            <person name="Srivastava A.K."/>
        </authorList>
    </citation>
    <scope>NUCLEOTIDE SEQUENCE [LARGE SCALE GENOMIC DNA]</scope>
    <source>
        <strain evidence="2 3">YS-16</strain>
    </source>
</reference>